<sequence length="327" mass="36379">MIVDSAVYRAGVRLPVDCRVHDYEALREAAKGGEHDFVWVGLYEPSHVELENIATAFGLHPLAVEDAVVAHQRPKLELYEGSLFLTLKTLWYVDEDDAVETGEINLFVGEDFVITVRHGRGSQLRDARHELEGQQAVLNHGPSAVVYAVCDTVVDGYLAVMEELQIDVDEVETSVFSNDRTNDSGRIYTLKRELAEVRRAVHPLREPMRRFTVGAVPGILPDAGPFFRDVGDHLAAAAEQIDTLDSLLSTAFEAHVARIQVQQNDDMRKISAGAALIVVPTLIAGVYGMNFEHMPELEWTYGYPFAMVLMIGTVSALYAFFKKSGWF</sequence>
<dbReference type="FunFam" id="1.20.58.340:FF:000004">
    <property type="entry name" value="Magnesium transport protein CorA"/>
    <property type="match status" value="1"/>
</dbReference>
<reference evidence="13 14" key="2">
    <citation type="submission" date="2019-09" db="EMBL/GenBank/DDBJ databases">
        <authorList>
            <person name="Jin C."/>
        </authorList>
    </citation>
    <scope>NUCLEOTIDE SEQUENCE [LARGE SCALE GENOMIC DNA]</scope>
    <source>
        <strain evidence="13 14">BN130099</strain>
    </source>
</reference>
<protein>
    <recommendedName>
        <fullName evidence="12">Magnesium transport protein CorA</fullName>
    </recommendedName>
</protein>
<evidence type="ECO:0000256" key="6">
    <source>
        <dbReference type="ARBA" id="ARBA00022842"/>
    </source>
</evidence>
<evidence type="ECO:0000256" key="9">
    <source>
        <dbReference type="ARBA" id="ARBA00023136"/>
    </source>
</evidence>
<dbReference type="SUPFAM" id="SSF144083">
    <property type="entry name" value="Magnesium transport protein CorA, transmembrane region"/>
    <property type="match status" value="1"/>
</dbReference>
<evidence type="ECO:0000313" key="13">
    <source>
        <dbReference type="EMBL" id="KAA1415864.1"/>
    </source>
</evidence>
<dbReference type="PANTHER" id="PTHR46494">
    <property type="entry name" value="CORA FAMILY METAL ION TRANSPORTER (EUROFUNG)"/>
    <property type="match status" value="1"/>
</dbReference>
<dbReference type="InterPro" id="IPR045861">
    <property type="entry name" value="CorA_cytoplasmic_dom"/>
</dbReference>
<evidence type="ECO:0000256" key="5">
    <source>
        <dbReference type="ARBA" id="ARBA00022692"/>
    </source>
</evidence>
<dbReference type="InterPro" id="IPR004488">
    <property type="entry name" value="Mg/Co-transport_prot_CorA"/>
</dbReference>
<dbReference type="CDD" id="cd12830">
    <property type="entry name" value="MtCorA-like"/>
    <property type="match status" value="1"/>
</dbReference>
<name>A0A5B1L5R6_9ACTN</name>
<dbReference type="GO" id="GO:0050897">
    <property type="term" value="F:cobalt ion binding"/>
    <property type="evidence" value="ECO:0007669"/>
    <property type="project" value="TreeGrafter"/>
</dbReference>
<dbReference type="RefSeq" id="WP_149730090.1">
    <property type="nucleotide sequence ID" value="NZ_VUJV01000008.1"/>
</dbReference>
<evidence type="ECO:0000256" key="1">
    <source>
        <dbReference type="ARBA" id="ARBA00004651"/>
    </source>
</evidence>
<evidence type="ECO:0000256" key="7">
    <source>
        <dbReference type="ARBA" id="ARBA00022989"/>
    </source>
</evidence>
<organism evidence="13 14">
    <name type="scientific">Nocardioides humilatus</name>
    <dbReference type="NCBI Taxonomy" id="2607660"/>
    <lineage>
        <taxon>Bacteria</taxon>
        <taxon>Bacillati</taxon>
        <taxon>Actinomycetota</taxon>
        <taxon>Actinomycetes</taxon>
        <taxon>Propionibacteriales</taxon>
        <taxon>Nocardioidaceae</taxon>
        <taxon>Nocardioides</taxon>
    </lineage>
</organism>
<evidence type="ECO:0000256" key="12">
    <source>
        <dbReference type="RuleBase" id="RU362010"/>
    </source>
</evidence>
<dbReference type="InterPro" id="IPR002523">
    <property type="entry name" value="MgTranspt_CorA/ZnTranspt_ZntB"/>
</dbReference>
<dbReference type="Gene3D" id="1.20.58.340">
    <property type="entry name" value="Magnesium transport protein CorA, transmembrane region"/>
    <property type="match status" value="2"/>
</dbReference>
<keyword evidence="4 12" id="KW-1003">Cell membrane</keyword>
<dbReference type="GO" id="GO:0015095">
    <property type="term" value="F:magnesium ion transmembrane transporter activity"/>
    <property type="evidence" value="ECO:0007669"/>
    <property type="project" value="UniProtKB-UniRule"/>
</dbReference>
<dbReference type="EMBL" id="VUJV01000008">
    <property type="protein sequence ID" value="KAA1415864.1"/>
    <property type="molecule type" value="Genomic_DNA"/>
</dbReference>
<evidence type="ECO:0000256" key="3">
    <source>
        <dbReference type="ARBA" id="ARBA00022448"/>
    </source>
</evidence>
<comment type="catalytic activity">
    <reaction evidence="10">
        <text>Mg(2+)(in) = Mg(2+)(out)</text>
        <dbReference type="Rhea" id="RHEA:29827"/>
        <dbReference type="ChEBI" id="CHEBI:18420"/>
    </reaction>
</comment>
<dbReference type="InterPro" id="IPR045863">
    <property type="entry name" value="CorA_TM1_TM2"/>
</dbReference>
<dbReference type="GO" id="GO:0000287">
    <property type="term" value="F:magnesium ion binding"/>
    <property type="evidence" value="ECO:0007669"/>
    <property type="project" value="TreeGrafter"/>
</dbReference>
<keyword evidence="7 12" id="KW-1133">Transmembrane helix</keyword>
<dbReference type="NCBIfam" id="TIGR00383">
    <property type="entry name" value="corA"/>
    <property type="match status" value="1"/>
</dbReference>
<keyword evidence="6 12" id="KW-0460">Magnesium</keyword>
<evidence type="ECO:0000256" key="4">
    <source>
        <dbReference type="ARBA" id="ARBA00022475"/>
    </source>
</evidence>
<comment type="function">
    <text evidence="11">Mediates influx of magnesium ions. Alternates between open and closed states. Activated by low cytoplasmic Mg(2+) levels. Inactive when cytoplasmic Mg(2+) levels are high.</text>
</comment>
<keyword evidence="14" id="KW-1185">Reference proteome</keyword>
<reference evidence="13 14" key="1">
    <citation type="submission" date="2019-09" db="EMBL/GenBank/DDBJ databases">
        <title>Nocardioides panacisoli sp. nov., isolated from the soil of a ginseng field.</title>
        <authorList>
            <person name="Cho C."/>
        </authorList>
    </citation>
    <scope>NUCLEOTIDE SEQUENCE [LARGE SCALE GENOMIC DNA]</scope>
    <source>
        <strain evidence="13 14">BN130099</strain>
    </source>
</reference>
<feature type="transmembrane region" description="Helical" evidence="12">
    <location>
        <begin position="270"/>
        <end position="289"/>
    </location>
</feature>
<comment type="similarity">
    <text evidence="2 12">Belongs to the CorA metal ion transporter (MIT) (TC 1.A.35) family.</text>
</comment>
<gene>
    <name evidence="12 13" type="primary">corA</name>
    <name evidence="13" type="ORF">F0U44_19700</name>
</gene>
<evidence type="ECO:0000313" key="14">
    <source>
        <dbReference type="Proteomes" id="UP000325003"/>
    </source>
</evidence>
<keyword evidence="8 12" id="KW-0406">Ion transport</keyword>
<evidence type="ECO:0000256" key="10">
    <source>
        <dbReference type="ARBA" id="ARBA00034269"/>
    </source>
</evidence>
<dbReference type="PANTHER" id="PTHR46494:SF1">
    <property type="entry name" value="CORA FAMILY METAL ION TRANSPORTER (EUROFUNG)"/>
    <property type="match status" value="1"/>
</dbReference>
<dbReference type="Proteomes" id="UP000325003">
    <property type="component" value="Unassembled WGS sequence"/>
</dbReference>
<dbReference type="GO" id="GO:0015087">
    <property type="term" value="F:cobalt ion transmembrane transporter activity"/>
    <property type="evidence" value="ECO:0007669"/>
    <property type="project" value="UniProtKB-UniRule"/>
</dbReference>
<comment type="subcellular location">
    <subcellularLocation>
        <location evidence="1">Cell membrane</location>
        <topology evidence="1">Multi-pass membrane protein</topology>
    </subcellularLocation>
    <subcellularLocation>
        <location evidence="12">Membrane</location>
        <topology evidence="12">Multi-pass membrane protein</topology>
    </subcellularLocation>
</comment>
<dbReference type="SUPFAM" id="SSF143865">
    <property type="entry name" value="CorA soluble domain-like"/>
    <property type="match status" value="1"/>
</dbReference>
<keyword evidence="5 12" id="KW-0812">Transmembrane</keyword>
<dbReference type="Pfam" id="PF01544">
    <property type="entry name" value="CorA"/>
    <property type="match status" value="1"/>
</dbReference>
<feature type="transmembrane region" description="Helical" evidence="12">
    <location>
        <begin position="301"/>
        <end position="321"/>
    </location>
</feature>
<dbReference type="Gene3D" id="3.30.460.20">
    <property type="entry name" value="CorA soluble domain-like"/>
    <property type="match status" value="1"/>
</dbReference>
<keyword evidence="9 12" id="KW-0472">Membrane</keyword>
<accession>A0A5B1L5R6</accession>
<dbReference type="AlphaFoldDB" id="A0A5B1L5R6"/>
<keyword evidence="3 12" id="KW-0813">Transport</keyword>
<evidence type="ECO:0000256" key="11">
    <source>
        <dbReference type="ARBA" id="ARBA00045497"/>
    </source>
</evidence>
<evidence type="ECO:0000256" key="8">
    <source>
        <dbReference type="ARBA" id="ARBA00023065"/>
    </source>
</evidence>
<evidence type="ECO:0000256" key="2">
    <source>
        <dbReference type="ARBA" id="ARBA00009765"/>
    </source>
</evidence>
<dbReference type="GO" id="GO:0005886">
    <property type="term" value="C:plasma membrane"/>
    <property type="evidence" value="ECO:0007669"/>
    <property type="project" value="UniProtKB-SubCell"/>
</dbReference>
<proteinExistence type="inferred from homology"/>
<comment type="caution">
    <text evidence="13">The sequence shown here is derived from an EMBL/GenBank/DDBJ whole genome shotgun (WGS) entry which is preliminary data.</text>
</comment>